<proteinExistence type="predicted"/>
<evidence type="ECO:0000313" key="2">
    <source>
        <dbReference type="Proteomes" id="UP000278981"/>
    </source>
</evidence>
<sequence>MATKTGAELIEFGEISAEDQQGMLERAARSLLNLSATEFRQRWEAGLYRENEDPQVTQVAMLLP</sequence>
<protein>
    <submittedName>
        <fullName evidence="1">Uncharacterized protein</fullName>
    </submittedName>
</protein>
<accession>A0A3N9XQD8</accession>
<gene>
    <name evidence="1" type="ORF">DDE19_20450</name>
</gene>
<dbReference type="OrthoDB" id="9981692at2"/>
<organism evidence="1 2">
    <name type="scientific">Micromonospora ureilytica</name>
    <dbReference type="NCBI Taxonomy" id="709868"/>
    <lineage>
        <taxon>Bacteria</taxon>
        <taxon>Bacillati</taxon>
        <taxon>Actinomycetota</taxon>
        <taxon>Actinomycetes</taxon>
        <taxon>Micromonosporales</taxon>
        <taxon>Micromonosporaceae</taxon>
        <taxon>Micromonospora</taxon>
    </lineage>
</organism>
<comment type="caution">
    <text evidence="1">The sequence shown here is derived from an EMBL/GenBank/DDBJ whole genome shotgun (WGS) entry which is preliminary data.</text>
</comment>
<dbReference type="RefSeq" id="WP_124820934.1">
    <property type="nucleotide sequence ID" value="NZ_QDGB01000282.1"/>
</dbReference>
<evidence type="ECO:0000313" key="1">
    <source>
        <dbReference type="EMBL" id="RQX15196.1"/>
    </source>
</evidence>
<reference evidence="1 2" key="1">
    <citation type="submission" date="2018-04" db="EMBL/GenBank/DDBJ databases">
        <title>Micromonosporas from Atacama Desert.</title>
        <authorList>
            <person name="Carro L."/>
            <person name="Klenk H.-P."/>
            <person name="Goodfellow M."/>
        </authorList>
    </citation>
    <scope>NUCLEOTIDE SEQUENCE [LARGE SCALE GENOMIC DNA]</scope>
    <source>
        <strain evidence="1 2">LB19</strain>
    </source>
</reference>
<dbReference type="EMBL" id="QDGB01000282">
    <property type="protein sequence ID" value="RQX15196.1"/>
    <property type="molecule type" value="Genomic_DNA"/>
</dbReference>
<name>A0A3N9XQD8_9ACTN</name>
<dbReference type="AlphaFoldDB" id="A0A3N9XQD8"/>
<dbReference type="Proteomes" id="UP000278981">
    <property type="component" value="Unassembled WGS sequence"/>
</dbReference>